<name>A0A0M6XV08_9RHOB</name>
<keyword evidence="1" id="KW-0175">Coiled coil</keyword>
<protein>
    <submittedName>
        <fullName evidence="3">Multidrug resistance protein MdtN</fullName>
    </submittedName>
</protein>
<dbReference type="Gene3D" id="1.10.287.470">
    <property type="entry name" value="Helix hairpin bin"/>
    <property type="match status" value="1"/>
</dbReference>
<dbReference type="InterPro" id="IPR058625">
    <property type="entry name" value="MdtA-like_BSH"/>
</dbReference>
<dbReference type="RefSeq" id="WP_055683945.1">
    <property type="nucleotide sequence ID" value="NZ_CANMUL010000009.1"/>
</dbReference>
<keyword evidence="4" id="KW-1185">Reference proteome</keyword>
<dbReference type="PANTHER" id="PTHR30438:SF2">
    <property type="entry name" value="MEMBRANE PROTEIN"/>
    <property type="match status" value="1"/>
</dbReference>
<reference evidence="3 4" key="1">
    <citation type="submission" date="2015-07" db="EMBL/GenBank/DDBJ databases">
        <authorList>
            <person name="Noorani M."/>
        </authorList>
    </citation>
    <scope>NUCLEOTIDE SEQUENCE [LARGE SCALE GENOMIC DNA]</scope>
    <source>
        <strain evidence="3 4">CECT 5088</strain>
    </source>
</reference>
<dbReference type="Pfam" id="PF25917">
    <property type="entry name" value="BSH_RND"/>
    <property type="match status" value="1"/>
</dbReference>
<dbReference type="Proteomes" id="UP000048908">
    <property type="component" value="Unassembled WGS sequence"/>
</dbReference>
<proteinExistence type="predicted"/>
<dbReference type="EMBL" id="CXPG01000023">
    <property type="protein sequence ID" value="CTQ34572.1"/>
    <property type="molecule type" value="Genomic_DNA"/>
</dbReference>
<dbReference type="Gene3D" id="2.40.30.170">
    <property type="match status" value="1"/>
</dbReference>
<organism evidence="3 4">
    <name type="scientific">Jannaschia rubra</name>
    <dbReference type="NCBI Taxonomy" id="282197"/>
    <lineage>
        <taxon>Bacteria</taxon>
        <taxon>Pseudomonadati</taxon>
        <taxon>Pseudomonadota</taxon>
        <taxon>Alphaproteobacteria</taxon>
        <taxon>Rhodobacterales</taxon>
        <taxon>Roseobacteraceae</taxon>
        <taxon>Jannaschia</taxon>
    </lineage>
</organism>
<evidence type="ECO:0000259" key="2">
    <source>
        <dbReference type="Pfam" id="PF25917"/>
    </source>
</evidence>
<feature type="coiled-coil region" evidence="1">
    <location>
        <begin position="79"/>
        <end position="186"/>
    </location>
</feature>
<accession>A0A0M6XV08</accession>
<evidence type="ECO:0000313" key="4">
    <source>
        <dbReference type="Proteomes" id="UP000048908"/>
    </source>
</evidence>
<dbReference type="PANTHER" id="PTHR30438">
    <property type="entry name" value="36 KDA ANTIGEN-RELATED"/>
    <property type="match status" value="1"/>
</dbReference>
<dbReference type="Gene3D" id="2.40.50.100">
    <property type="match status" value="1"/>
</dbReference>
<dbReference type="AlphaFoldDB" id="A0A0M6XV08"/>
<evidence type="ECO:0000313" key="3">
    <source>
        <dbReference type="EMBL" id="CTQ34572.1"/>
    </source>
</evidence>
<sequence>MSRRTLIIGGIVLLLALGGGAWWWLTRPEVGPAAFATGNGRVEADLIDVASQIAGRIAEISADEGDLVAAGDVLARIDTDTLEAQLARAEADVARAESEIQQARAMIDQRDAARDLAQTEYDRAETLRTRNVGTEEAVDRARSELSSAAAGADAARASLTAAQRAADAARAQAREIQSRIDDATLTAPVQGRVLYRLAQPGEVIAAGGRVVTLVDLSRVYMEVFLPTEQTARLALGAEARIRLDGLGLVLPATVSFVSPEAQFTPEHVETQDVRADLMFRVRLRVPQQLIEDNIAYVKTGMRGTATVRLAGSDAPWPADLAPTPPPVRAD</sequence>
<dbReference type="OrthoDB" id="9778236at2"/>
<gene>
    <name evidence="3" type="primary">mdtN_2</name>
    <name evidence="3" type="ORF">JAN5088_03368</name>
</gene>
<dbReference type="STRING" id="282197.SAMN04488517_1125"/>
<evidence type="ECO:0000256" key="1">
    <source>
        <dbReference type="SAM" id="Coils"/>
    </source>
</evidence>
<dbReference type="GO" id="GO:0005886">
    <property type="term" value="C:plasma membrane"/>
    <property type="evidence" value="ECO:0007669"/>
    <property type="project" value="TreeGrafter"/>
</dbReference>
<dbReference type="SUPFAM" id="SSF111369">
    <property type="entry name" value="HlyD-like secretion proteins"/>
    <property type="match status" value="1"/>
</dbReference>
<feature type="domain" description="Multidrug resistance protein MdtA-like barrel-sandwich hybrid" evidence="2">
    <location>
        <begin position="47"/>
        <end position="211"/>
    </location>
</feature>